<name>A0A6A6U4T1_9PEZI</name>
<evidence type="ECO:0000313" key="2">
    <source>
        <dbReference type="EMBL" id="KAF2667299.1"/>
    </source>
</evidence>
<feature type="chain" id="PRO_5025497193" evidence="1">
    <location>
        <begin position="20"/>
        <end position="402"/>
    </location>
</feature>
<dbReference type="InterPro" id="IPR011692">
    <property type="entry name" value="Stress_up-reg_Nod19"/>
</dbReference>
<gene>
    <name evidence="2" type="ORF">BT63DRAFT_414887</name>
</gene>
<feature type="signal peptide" evidence="1">
    <location>
        <begin position="1"/>
        <end position="19"/>
    </location>
</feature>
<dbReference type="Pfam" id="PF07712">
    <property type="entry name" value="SURNod19"/>
    <property type="match status" value="1"/>
</dbReference>
<dbReference type="OrthoDB" id="4142625at2759"/>
<protein>
    <submittedName>
        <fullName evidence="2">Uncharacterized protein</fullName>
    </submittedName>
</protein>
<sequence>MTLTSLFLALTAALDIVNAFSVPTILRDPEAHKRALTNALTSNGYLTLVKRDKSPPPKWNFANSTTEDAKADGSEGIIIEPDLIEGAPGKDGGLVKKIKFGPYTVPAGAKREFPIGAFGLTPIEPGRPLPCTQCYITAMQLNMEYEDGKIANADTGAWLHHVDISVTGEDYTCPSTILGTIINFGDPSMWGARIYAGGNERVPVRLNTNKKYGIDPGTGTMGGAVEIMNQAVKPIKVYVTMLFEFVPKGTAGYKEARLVWVDVTNCAKESDFKPSNGVYNKQSKSFAMKHDGELIFANGHQHDGGVKVELLVNGKLSCTSKQLYANRRGHYIEPTDGTVQKDLVMPPNSHISDVGVCKDWGTVKKGDVLSVKAYFDGDAHMQMMNGWGVLEAQMGIMWTFVD</sequence>
<keyword evidence="3" id="KW-1185">Reference proteome</keyword>
<proteinExistence type="predicted"/>
<keyword evidence="1" id="KW-0732">Signal</keyword>
<evidence type="ECO:0000313" key="3">
    <source>
        <dbReference type="Proteomes" id="UP000799302"/>
    </source>
</evidence>
<accession>A0A6A6U4T1</accession>
<dbReference type="AlphaFoldDB" id="A0A6A6U4T1"/>
<evidence type="ECO:0000256" key="1">
    <source>
        <dbReference type="SAM" id="SignalP"/>
    </source>
</evidence>
<dbReference type="Proteomes" id="UP000799302">
    <property type="component" value="Unassembled WGS sequence"/>
</dbReference>
<dbReference type="EMBL" id="MU004237">
    <property type="protein sequence ID" value="KAF2667299.1"/>
    <property type="molecule type" value="Genomic_DNA"/>
</dbReference>
<reference evidence="2" key="1">
    <citation type="journal article" date="2020" name="Stud. Mycol.">
        <title>101 Dothideomycetes genomes: a test case for predicting lifestyles and emergence of pathogens.</title>
        <authorList>
            <person name="Haridas S."/>
            <person name="Albert R."/>
            <person name="Binder M."/>
            <person name="Bloem J."/>
            <person name="Labutti K."/>
            <person name="Salamov A."/>
            <person name="Andreopoulos B."/>
            <person name="Baker S."/>
            <person name="Barry K."/>
            <person name="Bills G."/>
            <person name="Bluhm B."/>
            <person name="Cannon C."/>
            <person name="Castanera R."/>
            <person name="Culley D."/>
            <person name="Daum C."/>
            <person name="Ezra D."/>
            <person name="Gonzalez J."/>
            <person name="Henrissat B."/>
            <person name="Kuo A."/>
            <person name="Liang C."/>
            <person name="Lipzen A."/>
            <person name="Lutzoni F."/>
            <person name="Magnuson J."/>
            <person name="Mondo S."/>
            <person name="Nolan M."/>
            <person name="Ohm R."/>
            <person name="Pangilinan J."/>
            <person name="Park H.-J."/>
            <person name="Ramirez L."/>
            <person name="Alfaro M."/>
            <person name="Sun H."/>
            <person name="Tritt A."/>
            <person name="Yoshinaga Y."/>
            <person name="Zwiers L.-H."/>
            <person name="Turgeon B."/>
            <person name="Goodwin S."/>
            <person name="Spatafora J."/>
            <person name="Crous P."/>
            <person name="Grigoriev I."/>
        </authorList>
    </citation>
    <scope>NUCLEOTIDE SEQUENCE</scope>
    <source>
        <strain evidence="2">CBS 115976</strain>
    </source>
</reference>
<organism evidence="2 3">
    <name type="scientific">Microthyrium microscopicum</name>
    <dbReference type="NCBI Taxonomy" id="703497"/>
    <lineage>
        <taxon>Eukaryota</taxon>
        <taxon>Fungi</taxon>
        <taxon>Dikarya</taxon>
        <taxon>Ascomycota</taxon>
        <taxon>Pezizomycotina</taxon>
        <taxon>Dothideomycetes</taxon>
        <taxon>Dothideomycetes incertae sedis</taxon>
        <taxon>Microthyriales</taxon>
        <taxon>Microthyriaceae</taxon>
        <taxon>Microthyrium</taxon>
    </lineage>
</organism>